<proteinExistence type="predicted"/>
<feature type="compositionally biased region" description="Basic and acidic residues" evidence="1">
    <location>
        <begin position="182"/>
        <end position="193"/>
    </location>
</feature>
<evidence type="ECO:0000313" key="3">
    <source>
        <dbReference type="Proteomes" id="UP001292094"/>
    </source>
</evidence>
<name>A0AAE1P1I6_9EUCA</name>
<gene>
    <name evidence="2" type="ORF">Pmani_028724</name>
</gene>
<dbReference type="Proteomes" id="UP001292094">
    <property type="component" value="Unassembled WGS sequence"/>
</dbReference>
<feature type="compositionally biased region" description="Low complexity" evidence="1">
    <location>
        <begin position="219"/>
        <end position="229"/>
    </location>
</feature>
<feature type="region of interest" description="Disordered" evidence="1">
    <location>
        <begin position="285"/>
        <end position="323"/>
    </location>
</feature>
<sequence length="354" mass="38914">MEIPTNDGSEKKNPRRVKWDVSQAMRPPTHATTNGTRFKRQKPSPDRTERNGKGLLIALGNRWSWYHCLALLLLLLCHSVGSLRLPQTPGSLLIYPTRRPSSSTTSTQRKPNSDTPSFMTMTGNGIHERRGYNERFNGSGNDDEGSGNDDEGSDNDGEGSDNDDEGSDNDEISDNDGVGSGNEERTGNEKRSGNVDGDNNGYSEEGTSVDCVNGKLESVSRPPVSTTVTSTLHGAGRKVYVRVGKSRPPVSTTVTSTLHYEGRKVYVREGKVELSLNIQKKPLQQQQQQQQQQVPQSAVKRRVKEDHQAVTQGGNVKNEITKTDGNDFKLTTQTNDISVLVRLRGLLITAHTLT</sequence>
<dbReference type="EMBL" id="JAWZYT010003323">
    <property type="protein sequence ID" value="KAK4298972.1"/>
    <property type="molecule type" value="Genomic_DNA"/>
</dbReference>
<reference evidence="2" key="1">
    <citation type="submission" date="2023-11" db="EMBL/GenBank/DDBJ databases">
        <title>Genome assemblies of two species of porcelain crab, Petrolisthes cinctipes and Petrolisthes manimaculis (Anomura: Porcellanidae).</title>
        <authorList>
            <person name="Angst P."/>
        </authorList>
    </citation>
    <scope>NUCLEOTIDE SEQUENCE</scope>
    <source>
        <strain evidence="2">PB745_02</strain>
        <tissue evidence="2">Gill</tissue>
    </source>
</reference>
<evidence type="ECO:0000256" key="1">
    <source>
        <dbReference type="SAM" id="MobiDB-lite"/>
    </source>
</evidence>
<keyword evidence="3" id="KW-1185">Reference proteome</keyword>
<organism evidence="2 3">
    <name type="scientific">Petrolisthes manimaculis</name>
    <dbReference type="NCBI Taxonomy" id="1843537"/>
    <lineage>
        <taxon>Eukaryota</taxon>
        <taxon>Metazoa</taxon>
        <taxon>Ecdysozoa</taxon>
        <taxon>Arthropoda</taxon>
        <taxon>Crustacea</taxon>
        <taxon>Multicrustacea</taxon>
        <taxon>Malacostraca</taxon>
        <taxon>Eumalacostraca</taxon>
        <taxon>Eucarida</taxon>
        <taxon>Decapoda</taxon>
        <taxon>Pleocyemata</taxon>
        <taxon>Anomura</taxon>
        <taxon>Galatheoidea</taxon>
        <taxon>Porcellanidae</taxon>
        <taxon>Petrolisthes</taxon>
    </lineage>
</organism>
<evidence type="ECO:0000313" key="2">
    <source>
        <dbReference type="EMBL" id="KAK4298972.1"/>
    </source>
</evidence>
<accession>A0AAE1P1I6</accession>
<feature type="region of interest" description="Disordered" evidence="1">
    <location>
        <begin position="87"/>
        <end position="229"/>
    </location>
</feature>
<feature type="compositionally biased region" description="Low complexity" evidence="1">
    <location>
        <begin position="96"/>
        <end position="107"/>
    </location>
</feature>
<feature type="compositionally biased region" description="Polar residues" evidence="1">
    <location>
        <begin position="108"/>
        <end position="123"/>
    </location>
</feature>
<protein>
    <submittedName>
        <fullName evidence="2">Uncharacterized protein</fullName>
    </submittedName>
</protein>
<comment type="caution">
    <text evidence="2">The sequence shown here is derived from an EMBL/GenBank/DDBJ whole genome shotgun (WGS) entry which is preliminary data.</text>
</comment>
<feature type="compositionally biased region" description="Acidic residues" evidence="1">
    <location>
        <begin position="141"/>
        <end position="174"/>
    </location>
</feature>
<feature type="region of interest" description="Disordered" evidence="1">
    <location>
        <begin position="1"/>
        <end position="51"/>
    </location>
</feature>
<dbReference type="AlphaFoldDB" id="A0AAE1P1I6"/>